<feature type="domain" description="SH3" evidence="7">
    <location>
        <begin position="278"/>
        <end position="344"/>
    </location>
</feature>
<dbReference type="SMART" id="SM00326">
    <property type="entry name" value="SH3"/>
    <property type="match status" value="1"/>
</dbReference>
<dbReference type="SUPFAM" id="SSF48403">
    <property type="entry name" value="Ankyrin repeat"/>
    <property type="match status" value="1"/>
</dbReference>
<feature type="region of interest" description="Disordered" evidence="6">
    <location>
        <begin position="485"/>
        <end position="684"/>
    </location>
</feature>
<dbReference type="InterPro" id="IPR036028">
    <property type="entry name" value="SH3-like_dom_sf"/>
</dbReference>
<organism evidence="9 10">
    <name type="scientific">Dicentrarchus labrax</name>
    <name type="common">European seabass</name>
    <name type="synonym">Morone labrax</name>
    <dbReference type="NCBI Taxonomy" id="13489"/>
    <lineage>
        <taxon>Eukaryota</taxon>
        <taxon>Metazoa</taxon>
        <taxon>Chordata</taxon>
        <taxon>Craniata</taxon>
        <taxon>Vertebrata</taxon>
        <taxon>Euteleostomi</taxon>
        <taxon>Actinopterygii</taxon>
        <taxon>Neopterygii</taxon>
        <taxon>Teleostei</taxon>
        <taxon>Neoteleostei</taxon>
        <taxon>Acanthomorphata</taxon>
        <taxon>Eupercaria</taxon>
        <taxon>Moronidae</taxon>
        <taxon>Dicentrarchus</taxon>
    </lineage>
</organism>
<dbReference type="Ensembl" id="ENSDLAT00005028932.2">
    <property type="protein sequence ID" value="ENSDLAP00005027119.2"/>
    <property type="gene ID" value="ENSDLAG00005012119.2"/>
</dbReference>
<dbReference type="AlphaFoldDB" id="A0A8C4F0W1"/>
<dbReference type="Pfam" id="PF00023">
    <property type="entry name" value="Ank"/>
    <property type="match status" value="2"/>
</dbReference>
<dbReference type="InterPro" id="IPR001452">
    <property type="entry name" value="SH3_domain"/>
</dbReference>
<dbReference type="PRINTS" id="PR01415">
    <property type="entry name" value="ANKYRIN"/>
</dbReference>
<proteinExistence type="predicted"/>
<feature type="compositionally biased region" description="Pro residues" evidence="6">
    <location>
        <begin position="884"/>
        <end position="900"/>
    </location>
</feature>
<feature type="domain" description="SAM" evidence="8">
    <location>
        <begin position="424"/>
        <end position="484"/>
    </location>
</feature>
<keyword evidence="3 4" id="KW-0040">ANK repeat</keyword>
<feature type="compositionally biased region" description="Pro residues" evidence="6">
    <location>
        <begin position="538"/>
        <end position="549"/>
    </location>
</feature>
<feature type="compositionally biased region" description="Pro residues" evidence="6">
    <location>
        <begin position="494"/>
        <end position="503"/>
    </location>
</feature>
<dbReference type="InterPro" id="IPR032117">
    <property type="entry name" value="Caskin_C"/>
</dbReference>
<evidence type="ECO:0000256" key="1">
    <source>
        <dbReference type="ARBA" id="ARBA00022443"/>
    </source>
</evidence>
<dbReference type="Gene3D" id="2.30.30.40">
    <property type="entry name" value="SH3 Domains"/>
    <property type="match status" value="1"/>
</dbReference>
<feature type="repeat" description="ANK" evidence="4">
    <location>
        <begin position="185"/>
        <end position="217"/>
    </location>
</feature>
<feature type="compositionally biased region" description="Gly residues" evidence="6">
    <location>
        <begin position="652"/>
        <end position="666"/>
    </location>
</feature>
<evidence type="ECO:0000256" key="2">
    <source>
        <dbReference type="ARBA" id="ARBA00022737"/>
    </source>
</evidence>
<evidence type="ECO:0000313" key="10">
    <source>
        <dbReference type="Proteomes" id="UP000694389"/>
    </source>
</evidence>
<dbReference type="InterPro" id="IPR001660">
    <property type="entry name" value="SAM"/>
</dbReference>
<dbReference type="PANTHER" id="PTHR24174">
    <property type="entry name" value="ANKYRIN REPEAT AND STERILE ALPHA MOTIF DOMAIN-CONTAINING PROTEIN 1"/>
    <property type="match status" value="1"/>
</dbReference>
<dbReference type="Pfam" id="PF07653">
    <property type="entry name" value="SH3_2"/>
    <property type="match status" value="1"/>
</dbReference>
<dbReference type="InterPro" id="IPR035498">
    <property type="entry name" value="Caskin1/2_SAM_2"/>
</dbReference>
<evidence type="ECO:0000256" key="3">
    <source>
        <dbReference type="ARBA" id="ARBA00023043"/>
    </source>
</evidence>
<feature type="compositionally biased region" description="Basic and acidic residues" evidence="6">
    <location>
        <begin position="820"/>
        <end position="842"/>
    </location>
</feature>
<accession>A0A8C4F0W1</accession>
<dbReference type="PROSITE" id="PS50002">
    <property type="entry name" value="SH3"/>
    <property type="match status" value="1"/>
</dbReference>
<feature type="compositionally biased region" description="Polar residues" evidence="6">
    <location>
        <begin position="785"/>
        <end position="799"/>
    </location>
</feature>
<feature type="compositionally biased region" description="Polar residues" evidence="6">
    <location>
        <begin position="620"/>
        <end position="630"/>
    </location>
</feature>
<feature type="compositionally biased region" description="Low complexity" evidence="6">
    <location>
        <begin position="949"/>
        <end position="969"/>
    </location>
</feature>
<keyword evidence="2" id="KW-0677">Repeat</keyword>
<dbReference type="GeneTree" id="ENSGT00940000158025"/>
<evidence type="ECO:0008006" key="11">
    <source>
        <dbReference type="Google" id="ProtNLM"/>
    </source>
</evidence>
<feature type="compositionally biased region" description="Basic and acidic residues" evidence="6">
    <location>
        <begin position="508"/>
        <end position="518"/>
    </location>
</feature>
<dbReference type="CDD" id="cd09498">
    <property type="entry name" value="SAM_caskin1_2_repeat2"/>
    <property type="match status" value="1"/>
</dbReference>
<feature type="repeat" description="ANK" evidence="4">
    <location>
        <begin position="147"/>
        <end position="171"/>
    </location>
</feature>
<reference evidence="9" key="2">
    <citation type="submission" date="2025-09" db="UniProtKB">
        <authorList>
            <consortium name="Ensembl"/>
        </authorList>
    </citation>
    <scope>IDENTIFICATION</scope>
</reference>
<evidence type="ECO:0000259" key="7">
    <source>
        <dbReference type="PROSITE" id="PS50002"/>
    </source>
</evidence>
<evidence type="ECO:0000313" key="9">
    <source>
        <dbReference type="Ensembl" id="ENSDLAP00005027119.2"/>
    </source>
</evidence>
<dbReference type="PROSITE" id="PS50105">
    <property type="entry name" value="SAM_DOMAIN"/>
    <property type="match status" value="1"/>
</dbReference>
<evidence type="ECO:0000256" key="6">
    <source>
        <dbReference type="SAM" id="MobiDB-lite"/>
    </source>
</evidence>
<dbReference type="InterPro" id="IPR033635">
    <property type="entry name" value="ANKS1/Caskin"/>
</dbReference>
<dbReference type="InterPro" id="IPR036770">
    <property type="entry name" value="Ankyrin_rpt-contain_sf"/>
</dbReference>
<dbReference type="Pfam" id="PF16907">
    <property type="entry name" value="Caskin-Pro-rich"/>
    <property type="match status" value="1"/>
</dbReference>
<feature type="region of interest" description="Disordered" evidence="6">
    <location>
        <begin position="698"/>
        <end position="986"/>
    </location>
</feature>
<dbReference type="SUPFAM" id="SSF47769">
    <property type="entry name" value="SAM/Pointed domain"/>
    <property type="match status" value="1"/>
</dbReference>
<dbReference type="Gene3D" id="1.10.150.50">
    <property type="entry name" value="Transcription Factor, Ets-1"/>
    <property type="match status" value="1"/>
</dbReference>
<evidence type="ECO:0000259" key="8">
    <source>
        <dbReference type="PROSITE" id="PS50105"/>
    </source>
</evidence>
<dbReference type="Pfam" id="PF16632">
    <property type="entry name" value="Caskin-tail"/>
    <property type="match status" value="1"/>
</dbReference>
<dbReference type="InterPro" id="IPR013761">
    <property type="entry name" value="SAM/pointed_sf"/>
</dbReference>
<dbReference type="PROSITE" id="PS50297">
    <property type="entry name" value="ANK_REP_REGION"/>
    <property type="match status" value="6"/>
</dbReference>
<dbReference type="SMART" id="SM00248">
    <property type="entry name" value="ANK"/>
    <property type="match status" value="6"/>
</dbReference>
<evidence type="ECO:0000256" key="5">
    <source>
        <dbReference type="PROSITE-ProRule" id="PRU00192"/>
    </source>
</evidence>
<feature type="compositionally biased region" description="Low complexity" evidence="6">
    <location>
        <begin position="901"/>
        <end position="941"/>
    </location>
</feature>
<reference evidence="9" key="1">
    <citation type="submission" date="2025-08" db="UniProtKB">
        <authorList>
            <consortium name="Ensembl"/>
        </authorList>
    </citation>
    <scope>IDENTIFICATION</scope>
</reference>
<feature type="repeat" description="ANK" evidence="4">
    <location>
        <begin position="217"/>
        <end position="249"/>
    </location>
</feature>
<evidence type="ECO:0000256" key="4">
    <source>
        <dbReference type="PROSITE-ProRule" id="PRU00023"/>
    </source>
</evidence>
<dbReference type="SMART" id="SM00454">
    <property type="entry name" value="SAM"/>
    <property type="match status" value="1"/>
</dbReference>
<dbReference type="FunFam" id="2.30.30.40:FF:000062">
    <property type="entry name" value="caskin-2 isoform X1"/>
    <property type="match status" value="1"/>
</dbReference>
<dbReference type="Pfam" id="PF00536">
    <property type="entry name" value="SAM_1"/>
    <property type="match status" value="1"/>
</dbReference>
<dbReference type="Gene3D" id="1.25.40.20">
    <property type="entry name" value="Ankyrin repeat-containing domain"/>
    <property type="match status" value="2"/>
</dbReference>
<sequence>MGKDQELLQAVKTEDLLTAQRLLQRPRPGKAKLLGAAKRVNVNIQDADGLSPLHHAALSGNKELISLLLEAQAAVDIKDHKGMRPLHYAAWQGKTEPMKMLLKAGSSVNGQSDEGQIPLHLSAQHGHYDGSEMLLQHQSNPCISDSAGKTPLDLACEFGRVGVVQLLLSSNMCAAMLEPKPSDPNGVSPLHLAAKNGHIDVIRLLIQAGIDINRQSESGTALHQAALCGKTEVVRLLLDSGISAGVRNTLSQTALDIVNQFTTTQASREIKQLLRDASAAMQVRALKDYCNNYDLTSLNIKAGDIITVLEQHSDGRWKGCIHDNRTGNDRVGYFPSNMVEVIKRAGSRTAEPSPQGSPTLGQQSSTSEDIWVLRKPLAGKVCFQVTVLNFVYEVEFNSVSCNLCSRFFLHCAHVCVSLCAFQANLADWLSHLGLSQYYQVLVQNGYENIDFISDISLEDLQEIGITKLGHQKKLMLGVRRLKELQRGERGSEPPQSPSTPPSSPGGSEPRREARKQRDGAPSPLAKPRPGLTHSQTPPHTPTHTPPQTPPHARTQQASPRARPRPSTQMAATDSSVPLLRLPSEEEERRRTHSLIGSESDSRYATVCRSSSARTAAPNDVTVNRSQSSVTLRPRRKGRPPTPPKRSCSSITGGDGEGEGQGEGLLGSQGSAGLERSEGASGSVRSLAAMLETSIVGGAKTLPRNLGGSTNYLQVPPSLRRQSGAGGLGSEDEDVLSRRRTISGLEGLPGDQTDLLPRQPAQQRPEPRPRSTVVSSASEITDDGVIQSNNQLESPSSQTDSSRKNGGEPQQNGGVVLRRRPVSEVSDRTDTNRESCEWMEARKSLKPPVSPKPSTVTMKKTQADPPTPTRRVPIPGPDNTETPKRVPPPVSPKPRGPPTAPKPGKAIVASATMSTSPAATSPAAASPTPAPKLSSPLSAIAPLPAPDTPSAPSLSPGLPLTSPSPAQSPSTPSPHPVKPPRSSIAGLSIDLHRLEETSTSLAAAVQAVEHKIKEEDAQNDSLSSKKSTVSILDDIGSMFDDLADQLDAMLD</sequence>
<keyword evidence="1 5" id="KW-0728">SH3 domain</keyword>
<dbReference type="SUPFAM" id="SSF50044">
    <property type="entry name" value="SH3-domain"/>
    <property type="match status" value="1"/>
</dbReference>
<dbReference type="PANTHER" id="PTHR24174:SF19">
    <property type="entry name" value="CASKIN-1 ISOFORM X1"/>
    <property type="match status" value="1"/>
</dbReference>
<protein>
    <recommendedName>
        <fullName evidence="11">Caskin-1</fullName>
    </recommendedName>
</protein>
<feature type="repeat" description="ANK" evidence="4">
    <location>
        <begin position="114"/>
        <end position="146"/>
    </location>
</feature>
<dbReference type="PROSITE" id="PS50088">
    <property type="entry name" value="ANK_REPEAT"/>
    <property type="match status" value="6"/>
</dbReference>
<feature type="repeat" description="ANK" evidence="4">
    <location>
        <begin position="81"/>
        <end position="113"/>
    </location>
</feature>
<feature type="repeat" description="ANK" evidence="4">
    <location>
        <begin position="48"/>
        <end position="80"/>
    </location>
</feature>
<dbReference type="Proteomes" id="UP000694389">
    <property type="component" value="Unassembled WGS sequence"/>
</dbReference>
<dbReference type="InterPro" id="IPR002110">
    <property type="entry name" value="Ankyrin_rpt"/>
</dbReference>
<name>A0A8C4F0W1_DICLA</name>
<keyword evidence="10" id="KW-1185">Reference proteome</keyword>
<dbReference type="FunFam" id="1.25.40.20:FF:000225">
    <property type="entry name" value="caskin-1 isoform X1"/>
    <property type="match status" value="1"/>
</dbReference>
<dbReference type="Pfam" id="PF12796">
    <property type="entry name" value="Ank_2"/>
    <property type="match status" value="2"/>
</dbReference>